<evidence type="ECO:0000313" key="7">
    <source>
        <dbReference type="Proteomes" id="UP001497522"/>
    </source>
</evidence>
<comment type="pathway">
    <text evidence="1">Protein modification; protein ubiquitination.</text>
</comment>
<evidence type="ECO:0008006" key="8">
    <source>
        <dbReference type="Google" id="ProtNLM"/>
    </source>
</evidence>
<feature type="domain" description="NPH3" evidence="5">
    <location>
        <begin position="334"/>
        <end position="672"/>
    </location>
</feature>
<evidence type="ECO:0000256" key="1">
    <source>
        <dbReference type="ARBA" id="ARBA00004906"/>
    </source>
</evidence>
<evidence type="ECO:0000256" key="3">
    <source>
        <dbReference type="SAM" id="MobiDB-lite"/>
    </source>
</evidence>
<evidence type="ECO:0000259" key="5">
    <source>
        <dbReference type="PROSITE" id="PS51649"/>
    </source>
</evidence>
<proteinExistence type="predicted"/>
<sequence length="812" mass="89797">MTSSLQHGHGGGQTVTPMQFHAAAQCALQGAASSMQQSSWVPANSSLLQLEASSWTKDQVIQRHDRTSPTNHKNNMHSTRHHVEQQSSSYRPEPACSSDDLHQLADHALDQDFRQFAPSLENQQSDLLVEVADINFHLHKWRLSSRSALIRRLLASSHDLDHIKLEDMPGGVQAFELAANFCYGITVEFNSANIAALRCAAHYLEMSEELEPGNLASKAETFLSSVVLSSWQDSITALQCCETLHPWADKIHLTTRLVESIASKAACIAADPQAWSCSEPRPIMSSMNSCSSTPCTPRTSFRNDQQLVSKHIVSASAATKQQHTCTQQLVQDSAWWFQDVASLSIGYFIKVLTAMESKGSLKPQLLGAALEVYAHKWLPGFTIKVQAAAATDLSSSKDHISAATSNSFLNRSKDSSPTKFWPIDTKGAEEDSQVQAATKLHEFVAEQDKNRETLQALVRMLPPHEKDDHAVSCSFALGLLRAASMLNVGAEYKRELEKRAATHLEQGVTLSELLIPSFSHTSEHLYDVDLVRRILEHYLAQLQQQHDQTRPGTPRNNSEKSSSCARTTTGSVNMFEGAATLSAAAHQMAVVSKLQSCSPAQAAAAPKLMKVAKLLESYLAEAHPGLTEHERKKLCRVLDCQRLSIDACMHAAQNDRLPLRTVVQVLFSEQVKLRDAITGITNQVVKETELHTSSRLEAQGNNSTATGLQTGTQQVEASAAQEQVNQKDIKALQRDLDAMTVKCTQLEKEYTGIHEQVERLLKPPKPHSSSPWSSGWKKLSRMQIFHHHNKEETVMVPPPQRATPRKWRNSIS</sequence>
<name>A0ABP1B677_9BRYO</name>
<dbReference type="Proteomes" id="UP001497522">
    <property type="component" value="Chromosome 2"/>
</dbReference>
<dbReference type="PANTHER" id="PTHR32370">
    <property type="entry name" value="OS12G0117600 PROTEIN"/>
    <property type="match status" value="1"/>
</dbReference>
<dbReference type="Pfam" id="PF03000">
    <property type="entry name" value="NPH3"/>
    <property type="match status" value="1"/>
</dbReference>
<feature type="region of interest" description="Disordered" evidence="3">
    <location>
        <begin position="543"/>
        <end position="566"/>
    </location>
</feature>
<dbReference type="EMBL" id="OZ023703">
    <property type="protein sequence ID" value="CAK9870650.1"/>
    <property type="molecule type" value="Genomic_DNA"/>
</dbReference>
<dbReference type="Pfam" id="PF00651">
    <property type="entry name" value="BTB"/>
    <property type="match status" value="1"/>
</dbReference>
<dbReference type="InterPro" id="IPR011333">
    <property type="entry name" value="SKP1/BTB/POZ_sf"/>
</dbReference>
<dbReference type="PROSITE" id="PS50097">
    <property type="entry name" value="BTB"/>
    <property type="match status" value="1"/>
</dbReference>
<dbReference type="SUPFAM" id="SSF54695">
    <property type="entry name" value="POZ domain"/>
    <property type="match status" value="1"/>
</dbReference>
<dbReference type="InterPro" id="IPR027356">
    <property type="entry name" value="NPH3_dom"/>
</dbReference>
<organism evidence="6 7">
    <name type="scientific">Sphagnum jensenii</name>
    <dbReference type="NCBI Taxonomy" id="128206"/>
    <lineage>
        <taxon>Eukaryota</taxon>
        <taxon>Viridiplantae</taxon>
        <taxon>Streptophyta</taxon>
        <taxon>Embryophyta</taxon>
        <taxon>Bryophyta</taxon>
        <taxon>Sphagnophytina</taxon>
        <taxon>Sphagnopsida</taxon>
        <taxon>Sphagnales</taxon>
        <taxon>Sphagnaceae</taxon>
        <taxon>Sphagnum</taxon>
    </lineage>
</organism>
<dbReference type="InterPro" id="IPR043454">
    <property type="entry name" value="NPH3/RPT2-like"/>
</dbReference>
<protein>
    <recommendedName>
        <fullName evidence="8">BTB/POZ domain-containing protein</fullName>
    </recommendedName>
</protein>
<keyword evidence="7" id="KW-1185">Reference proteome</keyword>
<reference evidence="6 7" key="1">
    <citation type="submission" date="2024-03" db="EMBL/GenBank/DDBJ databases">
        <authorList>
            <consortium name="ELIXIR-Norway"/>
            <consortium name="Elixir Norway"/>
        </authorList>
    </citation>
    <scope>NUCLEOTIDE SEQUENCE [LARGE SCALE GENOMIC DNA]</scope>
</reference>
<keyword evidence="2" id="KW-0833">Ubl conjugation pathway</keyword>
<gene>
    <name evidence="6" type="ORF">CSSPJE1EN2_LOCUS13318</name>
</gene>
<evidence type="ECO:0000313" key="6">
    <source>
        <dbReference type="EMBL" id="CAK9870650.1"/>
    </source>
</evidence>
<dbReference type="Gene3D" id="3.30.710.10">
    <property type="entry name" value="Potassium Channel Kv1.1, Chain A"/>
    <property type="match status" value="1"/>
</dbReference>
<feature type="domain" description="BTB" evidence="4">
    <location>
        <begin position="125"/>
        <end position="191"/>
    </location>
</feature>
<dbReference type="PROSITE" id="PS51649">
    <property type="entry name" value="NPH3"/>
    <property type="match status" value="1"/>
</dbReference>
<feature type="region of interest" description="Disordered" evidence="3">
    <location>
        <begin position="58"/>
        <end position="98"/>
    </location>
</feature>
<evidence type="ECO:0000259" key="4">
    <source>
        <dbReference type="PROSITE" id="PS50097"/>
    </source>
</evidence>
<accession>A0ABP1B677</accession>
<dbReference type="InterPro" id="IPR000210">
    <property type="entry name" value="BTB/POZ_dom"/>
</dbReference>
<evidence type="ECO:0000256" key="2">
    <source>
        <dbReference type="ARBA" id="ARBA00022786"/>
    </source>
</evidence>